<keyword evidence="1" id="KW-0472">Membrane</keyword>
<dbReference type="AlphaFoldDB" id="A0A640WK01"/>
<reference evidence="2 3" key="1">
    <citation type="submission" date="2019-08" db="EMBL/GenBank/DDBJ databases">
        <title>Bioinformatics analysis of the strain L3 and L5.</title>
        <authorList>
            <person name="Li X."/>
        </authorList>
    </citation>
    <scope>NUCLEOTIDE SEQUENCE [LARGE SCALE GENOMIC DNA]</scope>
    <source>
        <strain evidence="2 3">L3</strain>
    </source>
</reference>
<sequence>MTSVKAQSGQRGAIWRPRQRAHWWLASVLVGCLLPAGLMHAEAMRLAERLTQVYLMAPEAIRAESRRVARIAAKRPLHPRTMAPLPQPRRTYLAPLVALSAALDVLSRRGPPAPA</sequence>
<evidence type="ECO:0000313" key="2">
    <source>
        <dbReference type="EMBL" id="KAA0020895.1"/>
    </source>
</evidence>
<dbReference type="EMBL" id="VTPX01000001">
    <property type="protein sequence ID" value="KAA0020895.1"/>
    <property type="molecule type" value="Genomic_DNA"/>
</dbReference>
<keyword evidence="1" id="KW-1133">Transmembrane helix</keyword>
<evidence type="ECO:0000256" key="1">
    <source>
        <dbReference type="SAM" id="Phobius"/>
    </source>
</evidence>
<name>A0A640WK01_9GAMM</name>
<protein>
    <submittedName>
        <fullName evidence="2">Uncharacterized protein</fullName>
    </submittedName>
</protein>
<dbReference type="RefSeq" id="WP_149434009.1">
    <property type="nucleotide sequence ID" value="NZ_VTPX01000001.1"/>
</dbReference>
<feature type="transmembrane region" description="Helical" evidence="1">
    <location>
        <begin position="21"/>
        <end position="41"/>
    </location>
</feature>
<gene>
    <name evidence="2" type="ORF">F0A16_03725</name>
</gene>
<keyword evidence="3" id="KW-1185">Reference proteome</keyword>
<accession>A0A640WK01</accession>
<proteinExistence type="predicted"/>
<evidence type="ECO:0000313" key="3">
    <source>
        <dbReference type="Proteomes" id="UP000466024"/>
    </source>
</evidence>
<keyword evidence="1" id="KW-0812">Transmembrane</keyword>
<comment type="caution">
    <text evidence="2">The sequence shown here is derived from an EMBL/GenBank/DDBJ whole genome shotgun (WGS) entry which is preliminary data.</text>
</comment>
<organism evidence="2 3">
    <name type="scientific">Salinicola corii</name>
    <dbReference type="NCBI Taxonomy" id="2606937"/>
    <lineage>
        <taxon>Bacteria</taxon>
        <taxon>Pseudomonadati</taxon>
        <taxon>Pseudomonadota</taxon>
        <taxon>Gammaproteobacteria</taxon>
        <taxon>Oceanospirillales</taxon>
        <taxon>Halomonadaceae</taxon>
        <taxon>Salinicola</taxon>
    </lineage>
</organism>
<dbReference type="Proteomes" id="UP000466024">
    <property type="component" value="Unassembled WGS sequence"/>
</dbReference>
<dbReference type="PROSITE" id="PS51257">
    <property type="entry name" value="PROKAR_LIPOPROTEIN"/>
    <property type="match status" value="1"/>
</dbReference>